<evidence type="ECO:0000259" key="6">
    <source>
        <dbReference type="PROSITE" id="PS51194"/>
    </source>
</evidence>
<dbReference type="Pfam" id="PF00271">
    <property type="entry name" value="Helicase_C"/>
    <property type="match status" value="1"/>
</dbReference>
<protein>
    <submittedName>
        <fullName evidence="7">Helicase</fullName>
    </submittedName>
</protein>
<dbReference type="InterPro" id="IPR014001">
    <property type="entry name" value="Helicase_ATP-bd"/>
</dbReference>
<evidence type="ECO:0000313" key="8">
    <source>
        <dbReference type="Proteomes" id="UP000037193"/>
    </source>
</evidence>
<feature type="domain" description="SWIM-type" evidence="4">
    <location>
        <begin position="178"/>
        <end position="219"/>
    </location>
</feature>
<sequence length="1358" mass="148813">MNNGYGVFGHVPDDASHGGGDSDYEDDNAAWGNGLRRRNPWKSANADGDESMLPDDGDFVGVDDDGNDDVAFGSAGSLSAEDAVVPYSQSRRPGRSVWFDDEDEINGLNEQGVRQAPIAALRRDVETSTSNAVLARARVIARKAASMLIDPTYDENRRTGYAELGAMMRGTTSPSSRYRVNLQFDLDTGEVAGGDCTCPAYGRGYGICKHMAALALMFCDEPQRFKGYHAGAVRPSRALLDYMERADKQDAQVRARRRSAVMQRFDGGGTAGRGVSSHRNRTGYGSGMGGYQGLRETVSVGQVRLTPILSFIDGTWSVEFKIGSAINSSSYVLKSVPQFVRAMTNGDHEDYGQKLAFTHTPDMLDADSRPLLRFLKSALAIRHAAEQQDRYYGRIAIDRHLTLSETEVASLLVLRESVGVQLVLDTWFSSQPSPVSVGGEPNLTMHIVRRDSRMFGSEAGYLLTGTPSVETVINGDRESWLLLAPSEPLAYTSAMMAKSRRKSAAGYRFVRCPKQFGPIAELIGELFAPDSEGQVIAGDDSALFARTLLPQLVNVDMLAADDIPRELAELSPAECHVGFYLDRTENGVECEAKARYGNVMVPLLPAGPAVSADDGGMPVAVPGRDLDTEHLALDVVSEFFSMPEEQRRKLAETRQATAGFRTPASRAKARVRASEAAVINRDDTTQIIRLFDEGLPALHEVGEVFTTPAFDRLIAPKPPRVKVGLSIKGNLVEISPIADEVPPDEVGALLVSYRRRQRYHQLKDGTLLKLEGANLNTLDTLAADLDLDEQQLNSGLIELPGGRAFLLDGELPDDGSDVVKDASFTEYIDDLKIIDPKSYEVPDSLKPVLRPYQVEGFRWLNTLCDKGFGGILADEMGLGKSVQLIALLLSRYRKPGSADGTADGAIVEPSLIVCPASLVYNWAAEFAKFAPSCNAMVVAGTKSERRTAIGRAFRADEPTVLITSYDLLRRDVDDYTADERRFNVMALDEAQYIKNHTTKIAKAAKAVAADHRFALTGTPIENRLSELWSIFDFLMPGLLGTYKRFHERYELPISNARAADSSTEEGRAAAQVNPEAARVSHQLQSLVGVFIKRRLKSQVLTDLPDKLETTLTVQLAGEQRKLYAAHEQRLRMQLEHSEEADFNTSKIRILAELTRLRQICCDPRLLYADAKDQSAKLAAIAELVETCVNEGKKALIFSQFTSFLDLIAERFDAQGLRYYTITGSTPKRKRLELVDQFNADDTPAFLISLKAGNTGLNLTGASVVIHADPWWNAAAQDQAADRAHRIGQTEDVNVYQVVAKDTIEERILELQHTKSELARQFTDASPLADETGTGTTVFAEAPASIATLTRDDLLDLLG</sequence>
<dbReference type="EMBL" id="AVQD01000009">
    <property type="protein sequence ID" value="KOA40557.1"/>
    <property type="molecule type" value="Genomic_DNA"/>
</dbReference>
<dbReference type="PANTHER" id="PTHR45629:SF7">
    <property type="entry name" value="DNA EXCISION REPAIR PROTEIN ERCC-6-RELATED"/>
    <property type="match status" value="1"/>
</dbReference>
<keyword evidence="1" id="KW-0378">Hydrolase</keyword>
<gene>
    <name evidence="7" type="ORF">BBM1128_05760</name>
</gene>
<dbReference type="RefSeq" id="WP_052789360.1">
    <property type="nucleotide sequence ID" value="NZ_AVQD01000009.1"/>
</dbReference>
<keyword evidence="7" id="KW-0067">ATP-binding</keyword>
<dbReference type="InterPro" id="IPR027417">
    <property type="entry name" value="P-loop_NTPase"/>
</dbReference>
<dbReference type="SUPFAM" id="SSF52540">
    <property type="entry name" value="P-loop containing nucleoside triphosphate hydrolases"/>
    <property type="match status" value="2"/>
</dbReference>
<dbReference type="Pfam" id="PF00176">
    <property type="entry name" value="SNF2-rel_dom"/>
    <property type="match status" value="1"/>
</dbReference>
<keyword evidence="2" id="KW-0862">Zinc</keyword>
<dbReference type="PROSITE" id="PS50966">
    <property type="entry name" value="ZF_SWIM"/>
    <property type="match status" value="1"/>
</dbReference>
<dbReference type="InterPro" id="IPR007527">
    <property type="entry name" value="Znf_SWIM"/>
</dbReference>
<evidence type="ECO:0000259" key="5">
    <source>
        <dbReference type="PROSITE" id="PS51192"/>
    </source>
</evidence>
<dbReference type="Gene3D" id="3.40.50.300">
    <property type="entry name" value="P-loop containing nucleotide triphosphate hydrolases"/>
    <property type="match status" value="1"/>
</dbReference>
<keyword evidence="2" id="KW-0479">Metal-binding</keyword>
<dbReference type="GO" id="GO:0015616">
    <property type="term" value="F:DNA translocase activity"/>
    <property type="evidence" value="ECO:0007669"/>
    <property type="project" value="TreeGrafter"/>
</dbReference>
<dbReference type="Pfam" id="PF08455">
    <property type="entry name" value="SNF2_assoc"/>
    <property type="match status" value="1"/>
</dbReference>
<keyword evidence="7" id="KW-0547">Nucleotide-binding</keyword>
<comment type="caution">
    <text evidence="7">The sequence shown here is derived from an EMBL/GenBank/DDBJ whole genome shotgun (WGS) entry which is preliminary data.</text>
</comment>
<keyword evidence="2" id="KW-0863">Zinc-finger</keyword>
<proteinExistence type="predicted"/>
<dbReference type="PATRIC" id="fig|1365965.3.peg.1161"/>
<evidence type="ECO:0000256" key="2">
    <source>
        <dbReference type="PROSITE-ProRule" id="PRU00325"/>
    </source>
</evidence>
<organism evidence="7 8">
    <name type="scientific">Bifidobacterium breve MCC 1128</name>
    <dbReference type="NCBI Taxonomy" id="1365965"/>
    <lineage>
        <taxon>Bacteria</taxon>
        <taxon>Bacillati</taxon>
        <taxon>Actinomycetota</taxon>
        <taxon>Actinomycetes</taxon>
        <taxon>Bifidobacteriales</taxon>
        <taxon>Bifidobacteriaceae</taxon>
        <taxon>Bifidobacterium</taxon>
    </lineage>
</organism>
<evidence type="ECO:0000313" key="7">
    <source>
        <dbReference type="EMBL" id="KOA40557.1"/>
    </source>
</evidence>
<evidence type="ECO:0000256" key="1">
    <source>
        <dbReference type="ARBA" id="ARBA00022801"/>
    </source>
</evidence>
<dbReference type="InterPro" id="IPR049730">
    <property type="entry name" value="SNF2/RAD54-like_C"/>
</dbReference>
<feature type="domain" description="Helicase C-terminal" evidence="6">
    <location>
        <begin position="1179"/>
        <end position="1333"/>
    </location>
</feature>
<dbReference type="InterPro" id="IPR050496">
    <property type="entry name" value="SNF2_RAD54_helicase_repair"/>
</dbReference>
<dbReference type="SMART" id="SM00490">
    <property type="entry name" value="HELICc"/>
    <property type="match status" value="1"/>
</dbReference>
<dbReference type="InterPro" id="IPR000330">
    <property type="entry name" value="SNF2_N"/>
</dbReference>
<dbReference type="CDD" id="cd18793">
    <property type="entry name" value="SF2_C_SNF"/>
    <property type="match status" value="1"/>
</dbReference>
<dbReference type="PROSITE" id="PS51192">
    <property type="entry name" value="HELICASE_ATP_BIND_1"/>
    <property type="match status" value="1"/>
</dbReference>
<dbReference type="PANTHER" id="PTHR45629">
    <property type="entry name" value="SNF2/RAD54 FAMILY MEMBER"/>
    <property type="match status" value="1"/>
</dbReference>
<dbReference type="GO" id="GO:0005524">
    <property type="term" value="F:ATP binding"/>
    <property type="evidence" value="ECO:0007669"/>
    <property type="project" value="InterPro"/>
</dbReference>
<feature type="domain" description="Helicase ATP-binding" evidence="5">
    <location>
        <begin position="861"/>
        <end position="1037"/>
    </location>
</feature>
<evidence type="ECO:0000259" key="4">
    <source>
        <dbReference type="PROSITE" id="PS50966"/>
    </source>
</evidence>
<dbReference type="Pfam" id="PF04434">
    <property type="entry name" value="SWIM"/>
    <property type="match status" value="1"/>
</dbReference>
<dbReference type="GO" id="GO:0008270">
    <property type="term" value="F:zinc ion binding"/>
    <property type="evidence" value="ECO:0007669"/>
    <property type="project" value="UniProtKB-KW"/>
</dbReference>
<keyword evidence="7" id="KW-0347">Helicase</keyword>
<dbReference type="GO" id="GO:0016787">
    <property type="term" value="F:hydrolase activity"/>
    <property type="evidence" value="ECO:0007669"/>
    <property type="project" value="UniProtKB-KW"/>
</dbReference>
<dbReference type="InterPro" id="IPR013663">
    <property type="entry name" value="Helicase_SWF/SNF/SWI_bac"/>
</dbReference>
<dbReference type="InterPro" id="IPR001650">
    <property type="entry name" value="Helicase_C-like"/>
</dbReference>
<dbReference type="GO" id="GO:0004386">
    <property type="term" value="F:helicase activity"/>
    <property type="evidence" value="ECO:0007669"/>
    <property type="project" value="UniProtKB-KW"/>
</dbReference>
<dbReference type="Proteomes" id="UP000037193">
    <property type="component" value="Unassembled WGS sequence"/>
</dbReference>
<accession>A0A0L7AZ96</accession>
<dbReference type="PROSITE" id="PS51194">
    <property type="entry name" value="HELICASE_CTER"/>
    <property type="match status" value="1"/>
</dbReference>
<dbReference type="Gene3D" id="3.40.50.10810">
    <property type="entry name" value="Tandem AAA-ATPase domain"/>
    <property type="match status" value="1"/>
</dbReference>
<dbReference type="CDD" id="cd18012">
    <property type="entry name" value="DEXQc_arch_SWI2_SNF2"/>
    <property type="match status" value="1"/>
</dbReference>
<reference evidence="7 8" key="1">
    <citation type="journal article" date="2015" name="Int J Genomics">
        <title>Comparative Genomics Revealed Genetic Diversity and Species/Strain-Level Differences in Carbohydrate Metabolism of Three Probiotic Bifidobacterial Species.</title>
        <authorList>
            <person name="Odamaki T."/>
            <person name="Horigome A."/>
            <person name="Sugahara H."/>
            <person name="Hashikura N."/>
            <person name="Minami J."/>
            <person name="Xiao J.Z."/>
            <person name="Abe F."/>
        </authorList>
    </citation>
    <scope>NUCLEOTIDE SEQUENCE [LARGE SCALE GENOMIC DNA]</scope>
    <source>
        <strain evidence="7 8">MCC 1128</strain>
    </source>
</reference>
<feature type="region of interest" description="Disordered" evidence="3">
    <location>
        <begin position="1"/>
        <end position="55"/>
    </location>
</feature>
<dbReference type="InterPro" id="IPR038718">
    <property type="entry name" value="SNF2-like_sf"/>
</dbReference>
<dbReference type="SMART" id="SM00487">
    <property type="entry name" value="DEXDc"/>
    <property type="match status" value="1"/>
</dbReference>
<evidence type="ECO:0000256" key="3">
    <source>
        <dbReference type="SAM" id="MobiDB-lite"/>
    </source>
</evidence>
<name>A0A0L7AZ96_BIFBR</name>